<feature type="region of interest" description="Disordered" evidence="1">
    <location>
        <begin position="30"/>
        <end position="64"/>
    </location>
</feature>
<evidence type="ECO:0000313" key="5">
    <source>
        <dbReference type="Proteomes" id="UP000237222"/>
    </source>
</evidence>
<organism evidence="4 5">
    <name type="scientific">Zhongshania marina</name>
    <dbReference type="NCBI Taxonomy" id="2304603"/>
    <lineage>
        <taxon>Bacteria</taxon>
        <taxon>Pseudomonadati</taxon>
        <taxon>Pseudomonadota</taxon>
        <taxon>Gammaproteobacteria</taxon>
        <taxon>Cellvibrionales</taxon>
        <taxon>Spongiibacteraceae</taxon>
        <taxon>Zhongshania</taxon>
    </lineage>
</organism>
<sequence length="165" mass="17935">MRYLLLLSSLLILSAHAQNKEIYRYTDKNGNTVYSDKAPKGSSPITLPELNTTPAVDTSEPKRKHPKAINLDLNNIQINTPRDGAIIANGLLPTTVTMSTDQALRNDQQIHISLDGRLISKTTSTSASIPAMPRGQHQISAAIIDSKGKTLAESSISVMVYRPSN</sequence>
<evidence type="ECO:0000256" key="2">
    <source>
        <dbReference type="SAM" id="SignalP"/>
    </source>
</evidence>
<keyword evidence="2" id="KW-0732">Signal</keyword>
<evidence type="ECO:0000256" key="1">
    <source>
        <dbReference type="SAM" id="MobiDB-lite"/>
    </source>
</evidence>
<evidence type="ECO:0000259" key="3">
    <source>
        <dbReference type="Pfam" id="PF13511"/>
    </source>
</evidence>
<evidence type="ECO:0000313" key="4">
    <source>
        <dbReference type="EMBL" id="POP53387.1"/>
    </source>
</evidence>
<dbReference type="AlphaFoldDB" id="A0A2S4HHC1"/>
<feature type="compositionally biased region" description="Polar residues" evidence="1">
    <location>
        <begin position="43"/>
        <end position="56"/>
    </location>
</feature>
<dbReference type="Pfam" id="PF13511">
    <property type="entry name" value="DUF4124"/>
    <property type="match status" value="1"/>
</dbReference>
<dbReference type="RefSeq" id="WP_103683782.1">
    <property type="nucleotide sequence ID" value="NZ_PQGG01000016.1"/>
</dbReference>
<accession>A0A2S4HHC1</accession>
<reference evidence="4" key="1">
    <citation type="submission" date="2018-01" db="EMBL/GenBank/DDBJ databases">
        <authorList>
            <person name="Yu X.-D."/>
        </authorList>
    </citation>
    <scope>NUCLEOTIDE SEQUENCE</scope>
    <source>
        <strain evidence="4">ZX-21</strain>
    </source>
</reference>
<dbReference type="Proteomes" id="UP000237222">
    <property type="component" value="Unassembled WGS sequence"/>
</dbReference>
<feature type="signal peptide" evidence="2">
    <location>
        <begin position="1"/>
        <end position="17"/>
    </location>
</feature>
<gene>
    <name evidence="4" type="ORF">C0068_07020</name>
</gene>
<dbReference type="Gene3D" id="2.60.40.10">
    <property type="entry name" value="Immunoglobulins"/>
    <property type="match status" value="1"/>
</dbReference>
<dbReference type="InterPro" id="IPR013783">
    <property type="entry name" value="Ig-like_fold"/>
</dbReference>
<protein>
    <recommendedName>
        <fullName evidence="3">DUF4124 domain-containing protein</fullName>
    </recommendedName>
</protein>
<dbReference type="EMBL" id="PQGG01000016">
    <property type="protein sequence ID" value="POP53387.1"/>
    <property type="molecule type" value="Genomic_DNA"/>
</dbReference>
<dbReference type="InterPro" id="IPR025392">
    <property type="entry name" value="DUF4124"/>
</dbReference>
<dbReference type="OrthoDB" id="6366673at2"/>
<feature type="chain" id="PRO_5015548521" description="DUF4124 domain-containing protein" evidence="2">
    <location>
        <begin position="18"/>
        <end position="165"/>
    </location>
</feature>
<comment type="caution">
    <text evidence="4">The sequence shown here is derived from an EMBL/GenBank/DDBJ whole genome shotgun (WGS) entry which is preliminary data.</text>
</comment>
<proteinExistence type="predicted"/>
<name>A0A2S4HHC1_9GAMM</name>
<feature type="domain" description="DUF4124" evidence="3">
    <location>
        <begin position="10"/>
        <end position="61"/>
    </location>
</feature>